<dbReference type="GO" id="GO:0016740">
    <property type="term" value="F:transferase activity"/>
    <property type="evidence" value="ECO:0007669"/>
    <property type="project" value="UniProtKB-KW"/>
</dbReference>
<proteinExistence type="inferred from homology"/>
<organism evidence="12 13">
    <name type="scientific">Parahaliea mediterranea</name>
    <dbReference type="NCBI Taxonomy" id="651086"/>
    <lineage>
        <taxon>Bacteria</taxon>
        <taxon>Pseudomonadati</taxon>
        <taxon>Pseudomonadota</taxon>
        <taxon>Gammaproteobacteria</taxon>
        <taxon>Cellvibrionales</taxon>
        <taxon>Halieaceae</taxon>
        <taxon>Parahaliea</taxon>
    </lineage>
</organism>
<dbReference type="Gene3D" id="3.10.520.10">
    <property type="entry name" value="ApbE-like domains"/>
    <property type="match status" value="1"/>
</dbReference>
<name>A0A939IKN6_9GAMM</name>
<accession>A0A939IKN6</accession>
<dbReference type="Proteomes" id="UP000664303">
    <property type="component" value="Unassembled WGS sequence"/>
</dbReference>
<dbReference type="Pfam" id="PF02424">
    <property type="entry name" value="ApbE"/>
    <property type="match status" value="1"/>
</dbReference>
<evidence type="ECO:0000256" key="9">
    <source>
        <dbReference type="ARBA" id="ARBA00022842"/>
    </source>
</evidence>
<comment type="similarity">
    <text evidence="2">Belongs to the ApbE family.</text>
</comment>
<keyword evidence="6 12" id="KW-0808">Transferase</keyword>
<comment type="caution">
    <text evidence="12">The sequence shown here is derived from an EMBL/GenBank/DDBJ whole genome shotgun (WGS) entry which is preliminary data.</text>
</comment>
<evidence type="ECO:0000256" key="3">
    <source>
        <dbReference type="ARBA" id="ARBA00011955"/>
    </source>
</evidence>
<gene>
    <name evidence="12" type="ORF">JYP50_00880</name>
</gene>
<comment type="cofactor">
    <cofactor evidence="1">
        <name>Mg(2+)</name>
        <dbReference type="ChEBI" id="CHEBI:18420"/>
    </cofactor>
</comment>
<evidence type="ECO:0000256" key="7">
    <source>
        <dbReference type="ARBA" id="ARBA00022723"/>
    </source>
</evidence>
<evidence type="ECO:0000256" key="2">
    <source>
        <dbReference type="ARBA" id="ARBA00008282"/>
    </source>
</evidence>
<dbReference type="RefSeq" id="WP_206558564.1">
    <property type="nucleotide sequence ID" value="NZ_JAFKCZ010000001.1"/>
</dbReference>
<dbReference type="EC" id="2.7.1.180" evidence="3"/>
<evidence type="ECO:0000256" key="4">
    <source>
        <dbReference type="ARBA" id="ARBA00016337"/>
    </source>
</evidence>
<evidence type="ECO:0000256" key="6">
    <source>
        <dbReference type="ARBA" id="ARBA00022679"/>
    </source>
</evidence>
<keyword evidence="8" id="KW-0274">FAD</keyword>
<evidence type="ECO:0000256" key="1">
    <source>
        <dbReference type="ARBA" id="ARBA00001946"/>
    </source>
</evidence>
<dbReference type="PANTHER" id="PTHR30040:SF2">
    <property type="entry name" value="FAD:PROTEIN FMN TRANSFERASE"/>
    <property type="match status" value="1"/>
</dbReference>
<evidence type="ECO:0000256" key="8">
    <source>
        <dbReference type="ARBA" id="ARBA00022827"/>
    </source>
</evidence>
<comment type="catalytic activity">
    <reaction evidence="11">
        <text>L-threonyl-[protein] + FAD = FMN-L-threonyl-[protein] + AMP + H(+)</text>
        <dbReference type="Rhea" id="RHEA:36847"/>
        <dbReference type="Rhea" id="RHEA-COMP:11060"/>
        <dbReference type="Rhea" id="RHEA-COMP:11061"/>
        <dbReference type="ChEBI" id="CHEBI:15378"/>
        <dbReference type="ChEBI" id="CHEBI:30013"/>
        <dbReference type="ChEBI" id="CHEBI:57692"/>
        <dbReference type="ChEBI" id="CHEBI:74257"/>
        <dbReference type="ChEBI" id="CHEBI:456215"/>
        <dbReference type="EC" id="2.7.1.180"/>
    </reaction>
</comment>
<protein>
    <recommendedName>
        <fullName evidence="4">FAD:protein FMN transferase</fullName>
        <ecNumber evidence="3">2.7.1.180</ecNumber>
    </recommendedName>
    <alternativeName>
        <fullName evidence="10">Flavin transferase</fullName>
    </alternativeName>
</protein>
<dbReference type="AlphaFoldDB" id="A0A939IKN6"/>
<dbReference type="PANTHER" id="PTHR30040">
    <property type="entry name" value="THIAMINE BIOSYNTHESIS LIPOPROTEIN APBE"/>
    <property type="match status" value="1"/>
</dbReference>
<dbReference type="GO" id="GO:0046872">
    <property type="term" value="F:metal ion binding"/>
    <property type="evidence" value="ECO:0007669"/>
    <property type="project" value="UniProtKB-KW"/>
</dbReference>
<dbReference type="InterPro" id="IPR024932">
    <property type="entry name" value="ApbE"/>
</dbReference>
<evidence type="ECO:0000256" key="11">
    <source>
        <dbReference type="ARBA" id="ARBA00048540"/>
    </source>
</evidence>
<keyword evidence="9" id="KW-0460">Magnesium</keyword>
<evidence type="ECO:0000256" key="10">
    <source>
        <dbReference type="ARBA" id="ARBA00031306"/>
    </source>
</evidence>
<dbReference type="InterPro" id="IPR003374">
    <property type="entry name" value="ApbE-like_sf"/>
</dbReference>
<evidence type="ECO:0000313" key="13">
    <source>
        <dbReference type="Proteomes" id="UP000664303"/>
    </source>
</evidence>
<sequence>MNRLVEKRFHALGRACHIVVGDLNGRGPALLELAIGELRRIEGRLGAHRQGSLVHAFNHSLSPSTSAAIDGEVRQLLEYISAIREKTNNVFDPSIVCVDKLWRSTAPLPPTDQAIQTALTMTGWHHVRHDGNSLRSDTSELMLNLDSCICPYVVDSLRRLLLREGVTSALIDLDRDVGTIGRQPDGANWLVGIRYPHGSRTAIHRMKLNNACYSQRGNFERRLMINGEHFGQAFSPADGYPIPGPLSVAVAAPQALEACAAATVARFRAEQEALDWLSALNLPWLSIDRSRGCHGPLARSAGLSSAR</sequence>
<reference evidence="12" key="1">
    <citation type="submission" date="2021-02" db="EMBL/GenBank/DDBJ databases">
        <title>PHA producing bacteria isolated from coastal sediment in Guangdong, Shenzhen.</title>
        <authorList>
            <person name="Zheng W."/>
            <person name="Yu S."/>
            <person name="Huang Y."/>
        </authorList>
    </citation>
    <scope>NUCLEOTIDE SEQUENCE</scope>
    <source>
        <strain evidence="12">TN14-10</strain>
    </source>
</reference>
<keyword evidence="7" id="KW-0479">Metal-binding</keyword>
<keyword evidence="5" id="KW-0285">Flavoprotein</keyword>
<evidence type="ECO:0000256" key="5">
    <source>
        <dbReference type="ARBA" id="ARBA00022630"/>
    </source>
</evidence>
<dbReference type="SUPFAM" id="SSF143631">
    <property type="entry name" value="ApbE-like"/>
    <property type="match status" value="1"/>
</dbReference>
<dbReference type="EMBL" id="JAFKCZ010000001">
    <property type="protein sequence ID" value="MBN7795123.1"/>
    <property type="molecule type" value="Genomic_DNA"/>
</dbReference>
<evidence type="ECO:0000313" key="12">
    <source>
        <dbReference type="EMBL" id="MBN7795123.1"/>
    </source>
</evidence>
<keyword evidence="13" id="KW-1185">Reference proteome</keyword>